<name>A0A653F2J9_MYCKA</name>
<sequence>MWFESEPFGHTRSVRTVEYAPGRRADVFVHAARPTILLWHGMQTDARAAVRPLAGLLAGHGAAVVVPDWNSHADDGGRADLLGSLEYTRQRADGADIVLVGWSLGGAAAAALTLDAAHFNVVLAHTVCLAGAFTAPDPISGRLVTDRLSADHIGTPFTLLHGLADDVVPVRVSRDFAASLERIGWPVELVELAADHGSIAGAVYDPVADRYEPATGGAPLSVATEVAARVASIISAAAPTEAATKHYNEDMKAAMPQTVWVTGCSSWYLGKDGLPELFPWTPQTHRELLRQPRLADFDVRTA</sequence>
<keyword evidence="1" id="KW-0378">Hydrolase</keyword>
<accession>A0A653F2J9</accession>
<evidence type="ECO:0000313" key="1">
    <source>
        <dbReference type="EMBL" id="VTP03236.1"/>
    </source>
</evidence>
<reference evidence="1" key="1">
    <citation type="submission" date="2019-05" db="EMBL/GenBank/DDBJ databases">
        <authorList>
            <person name="Naeem R."/>
            <person name="Antony C."/>
            <person name="Guan Q."/>
        </authorList>
    </citation>
    <scope>NUCLEOTIDE SEQUENCE</scope>
    <source>
        <strain evidence="1">3</strain>
    </source>
</reference>
<dbReference type="InterPro" id="IPR029058">
    <property type="entry name" value="AB_hydrolase_fold"/>
</dbReference>
<dbReference type="GO" id="GO:0016787">
    <property type="term" value="F:hydrolase activity"/>
    <property type="evidence" value="ECO:0007669"/>
    <property type="project" value="UniProtKB-KW"/>
</dbReference>
<dbReference type="Gene3D" id="3.40.50.1820">
    <property type="entry name" value="alpha/beta hydrolase"/>
    <property type="match status" value="1"/>
</dbReference>
<dbReference type="AlphaFoldDB" id="A0A653F2J9"/>
<protein>
    <submittedName>
        <fullName evidence="1">Alpha/beta hydrolase family protein</fullName>
    </submittedName>
</protein>
<organism evidence="1">
    <name type="scientific">Mycobacterium kansasii</name>
    <dbReference type="NCBI Taxonomy" id="1768"/>
    <lineage>
        <taxon>Bacteria</taxon>
        <taxon>Bacillati</taxon>
        <taxon>Actinomycetota</taxon>
        <taxon>Actinomycetes</taxon>
        <taxon>Mycobacteriales</taxon>
        <taxon>Mycobacteriaceae</taxon>
        <taxon>Mycobacterium</taxon>
    </lineage>
</organism>
<dbReference type="EMBL" id="LR589341">
    <property type="protein sequence ID" value="VTP03236.1"/>
    <property type="molecule type" value="Genomic_DNA"/>
</dbReference>
<proteinExistence type="predicted"/>
<gene>
    <name evidence="1" type="ORF">BIN_B_03843</name>
</gene>
<dbReference type="SUPFAM" id="SSF53474">
    <property type="entry name" value="alpha/beta-Hydrolases"/>
    <property type="match status" value="1"/>
</dbReference>